<reference evidence="3" key="1">
    <citation type="submission" date="2022-11" db="UniProtKB">
        <authorList>
            <consortium name="WormBaseParasite"/>
        </authorList>
    </citation>
    <scope>IDENTIFICATION</scope>
</reference>
<name>A0A915JZ85_ROMCU</name>
<protein>
    <submittedName>
        <fullName evidence="3">Uncharacterized protein</fullName>
    </submittedName>
</protein>
<evidence type="ECO:0000313" key="2">
    <source>
        <dbReference type="Proteomes" id="UP000887565"/>
    </source>
</evidence>
<keyword evidence="2" id="KW-1185">Reference proteome</keyword>
<organism evidence="2 3">
    <name type="scientific">Romanomermis culicivorax</name>
    <name type="common">Nematode worm</name>
    <dbReference type="NCBI Taxonomy" id="13658"/>
    <lineage>
        <taxon>Eukaryota</taxon>
        <taxon>Metazoa</taxon>
        <taxon>Ecdysozoa</taxon>
        <taxon>Nematoda</taxon>
        <taxon>Enoplea</taxon>
        <taxon>Dorylaimia</taxon>
        <taxon>Mermithida</taxon>
        <taxon>Mermithoidea</taxon>
        <taxon>Mermithidae</taxon>
        <taxon>Romanomermis</taxon>
    </lineage>
</organism>
<proteinExistence type="predicted"/>
<dbReference type="Proteomes" id="UP000887565">
    <property type="component" value="Unplaced"/>
</dbReference>
<dbReference type="AlphaFoldDB" id="A0A915JZ85"/>
<accession>A0A915JZ85</accession>
<dbReference type="WBParaSite" id="nRc.2.0.1.t31374-RA">
    <property type="protein sequence ID" value="nRc.2.0.1.t31374-RA"/>
    <property type="gene ID" value="nRc.2.0.1.g31374"/>
</dbReference>
<feature type="region of interest" description="Disordered" evidence="1">
    <location>
        <begin position="206"/>
        <end position="245"/>
    </location>
</feature>
<sequence>MDFQYQEKIRLLKLVRVNLPVMLANPPPMQGQPTIQAPPWQSLSASDSTIMPPTAEVPSLPPPPVQFQTTAGTQMNTERMQKRREQKYEEAKARKAQIDQQLALIQRPGTNAQAQKDAEEEMGDKVILAHLYNQREGPTYLSTPAVQQFLATVMLPLSDEQLFEIQQACNKFGRITMEQMQTMRQNECERIATAIADCNKEILPQKSTNPPVVSGVGSKCKPHDTTTPPPNQPERCQPSDRKGQSQDCCDYSKKCYYDDHQKYYDLTTPHSRHGQLSVLVAFSPKTLFGTTMSYSSYGIPEEFGFRLDDNKDVVHHISKVMYRRRQVNVCDNEYS</sequence>
<evidence type="ECO:0000256" key="1">
    <source>
        <dbReference type="SAM" id="MobiDB-lite"/>
    </source>
</evidence>
<evidence type="ECO:0000313" key="3">
    <source>
        <dbReference type="WBParaSite" id="nRc.2.0.1.t31374-RA"/>
    </source>
</evidence>